<name>A0A6G8PTN9_9ACTN</name>
<feature type="transmembrane region" description="Helical" evidence="2">
    <location>
        <begin position="12"/>
        <end position="33"/>
    </location>
</feature>
<dbReference type="Pfam" id="PF08592">
    <property type="entry name" value="Anthrone_oxy"/>
    <property type="match status" value="1"/>
</dbReference>
<feature type="transmembrane region" description="Helical" evidence="2">
    <location>
        <begin position="54"/>
        <end position="73"/>
    </location>
</feature>
<evidence type="ECO:0000256" key="1">
    <source>
        <dbReference type="SAM" id="MobiDB-lite"/>
    </source>
</evidence>
<feature type="region of interest" description="Disordered" evidence="1">
    <location>
        <begin position="110"/>
        <end position="138"/>
    </location>
</feature>
<evidence type="ECO:0000313" key="3">
    <source>
        <dbReference type="EMBL" id="QIN77567.1"/>
    </source>
</evidence>
<evidence type="ECO:0000313" key="4">
    <source>
        <dbReference type="Proteomes" id="UP000502706"/>
    </source>
</evidence>
<gene>
    <name evidence="3" type="ORF">GBA65_02525</name>
</gene>
<dbReference type="RefSeq" id="WP_166395247.1">
    <property type="nucleotide sequence ID" value="NZ_CP045121.1"/>
</dbReference>
<feature type="transmembrane region" description="Helical" evidence="2">
    <location>
        <begin position="79"/>
        <end position="99"/>
    </location>
</feature>
<reference evidence="3 4" key="1">
    <citation type="submission" date="2019-10" db="EMBL/GenBank/DDBJ databases">
        <title>Rubrobacter sp nov SCSIO 52915 isolated from a deep-sea sediment in the South China Sea.</title>
        <authorList>
            <person name="Chen R.W."/>
        </authorList>
    </citation>
    <scope>NUCLEOTIDE SEQUENCE [LARGE SCALE GENOMIC DNA]</scope>
    <source>
        <strain evidence="3 4">SCSIO 52915</strain>
    </source>
</reference>
<proteinExistence type="predicted"/>
<keyword evidence="2" id="KW-0472">Membrane</keyword>
<keyword evidence="2" id="KW-1133">Transmembrane helix</keyword>
<dbReference type="InterPro" id="IPR013901">
    <property type="entry name" value="Anthrone_oxy"/>
</dbReference>
<sequence length="138" mass="14999">MALKAARLVNLLLAGMLTGNEFSGLMAIYPALGRLSPLARLQAEQEIYRRYGRIMPFYMSSTIASFLPVLLLLRRPGSSAFRFTLAGMACFVAMLVITLTRNLPINKRIEELPPRRHPSRSSGSSGNAGTGCTPPATS</sequence>
<dbReference type="AlphaFoldDB" id="A0A6G8PTN9"/>
<organism evidence="3 4">
    <name type="scientific">Rubrobacter marinus</name>
    <dbReference type="NCBI Taxonomy" id="2653852"/>
    <lineage>
        <taxon>Bacteria</taxon>
        <taxon>Bacillati</taxon>
        <taxon>Actinomycetota</taxon>
        <taxon>Rubrobacteria</taxon>
        <taxon>Rubrobacterales</taxon>
        <taxon>Rubrobacteraceae</taxon>
        <taxon>Rubrobacter</taxon>
    </lineage>
</organism>
<dbReference type="KEGG" id="rmar:GBA65_02525"/>
<keyword evidence="4" id="KW-1185">Reference proteome</keyword>
<keyword evidence="2" id="KW-0812">Transmembrane</keyword>
<protein>
    <submittedName>
        <fullName evidence="3">DUF1772 domain-containing protein</fullName>
    </submittedName>
</protein>
<dbReference type="EMBL" id="CP045121">
    <property type="protein sequence ID" value="QIN77567.1"/>
    <property type="molecule type" value="Genomic_DNA"/>
</dbReference>
<dbReference type="Proteomes" id="UP000502706">
    <property type="component" value="Chromosome"/>
</dbReference>
<evidence type="ECO:0000256" key="2">
    <source>
        <dbReference type="SAM" id="Phobius"/>
    </source>
</evidence>
<accession>A0A6G8PTN9</accession>